<protein>
    <recommendedName>
        <fullName evidence="6">DNA 3'-5' helicase II</fullName>
    </recommendedName>
</protein>
<evidence type="ECO:0000256" key="2">
    <source>
        <dbReference type="ARBA" id="ARBA00022801"/>
    </source>
</evidence>
<dbReference type="GO" id="GO:0005829">
    <property type="term" value="C:cytosol"/>
    <property type="evidence" value="ECO:0007669"/>
    <property type="project" value="TreeGrafter"/>
</dbReference>
<dbReference type="GO" id="GO:0003677">
    <property type="term" value="F:DNA binding"/>
    <property type="evidence" value="ECO:0007669"/>
    <property type="project" value="UniProtKB-KW"/>
</dbReference>
<evidence type="ECO:0000256" key="4">
    <source>
        <dbReference type="ARBA" id="ARBA00022840"/>
    </source>
</evidence>
<name>A0A1X6Z2W1_9RHOB</name>
<proteinExistence type="predicted"/>
<gene>
    <name evidence="9" type="primary">pcrA_1</name>
    <name evidence="9" type="ORF">ROA7450_01858</name>
</gene>
<evidence type="ECO:0000256" key="3">
    <source>
        <dbReference type="ARBA" id="ARBA00022806"/>
    </source>
</evidence>
<evidence type="ECO:0000313" key="9">
    <source>
        <dbReference type="EMBL" id="SLN39181.1"/>
    </source>
</evidence>
<dbReference type="InterPro" id="IPR000212">
    <property type="entry name" value="DNA_helicase_UvrD/REP"/>
</dbReference>
<dbReference type="Pfam" id="PF00580">
    <property type="entry name" value="UvrD-helicase"/>
    <property type="match status" value="1"/>
</dbReference>
<accession>A0A1X6Z2W1</accession>
<dbReference type="PANTHER" id="PTHR11070">
    <property type="entry name" value="UVRD / RECB / PCRA DNA HELICASE FAMILY MEMBER"/>
    <property type="match status" value="1"/>
</dbReference>
<evidence type="ECO:0000256" key="1">
    <source>
        <dbReference type="ARBA" id="ARBA00022741"/>
    </source>
</evidence>
<dbReference type="EMBL" id="FWFX01000005">
    <property type="protein sequence ID" value="SLN39181.1"/>
    <property type="molecule type" value="Genomic_DNA"/>
</dbReference>
<dbReference type="PROSITE" id="PS51198">
    <property type="entry name" value="UVRD_HELICASE_ATP_BIND"/>
    <property type="match status" value="1"/>
</dbReference>
<evidence type="ECO:0000256" key="6">
    <source>
        <dbReference type="ARBA" id="ARBA00034923"/>
    </source>
</evidence>
<dbReference type="Proteomes" id="UP000193061">
    <property type="component" value="Unassembled WGS sequence"/>
</dbReference>
<feature type="domain" description="UvrD-like helicase ATP-binding" evidence="8">
    <location>
        <begin position="1"/>
        <end position="178"/>
    </location>
</feature>
<keyword evidence="3 7" id="KW-0347">Helicase</keyword>
<dbReference type="GO" id="GO:0005524">
    <property type="term" value="F:ATP binding"/>
    <property type="evidence" value="ECO:0007669"/>
    <property type="project" value="UniProtKB-UniRule"/>
</dbReference>
<keyword evidence="10" id="KW-1185">Reference proteome</keyword>
<evidence type="ECO:0000313" key="10">
    <source>
        <dbReference type="Proteomes" id="UP000193061"/>
    </source>
</evidence>
<evidence type="ECO:0000259" key="8">
    <source>
        <dbReference type="PROSITE" id="PS51198"/>
    </source>
</evidence>
<dbReference type="SUPFAM" id="SSF52540">
    <property type="entry name" value="P-loop containing nucleoside triphosphate hydrolases"/>
    <property type="match status" value="1"/>
</dbReference>
<reference evidence="9 10" key="1">
    <citation type="submission" date="2017-03" db="EMBL/GenBank/DDBJ databases">
        <authorList>
            <person name="Afonso C.L."/>
            <person name="Miller P.J."/>
            <person name="Scott M.A."/>
            <person name="Spackman E."/>
            <person name="Goraichik I."/>
            <person name="Dimitrov K.M."/>
            <person name="Suarez D.L."/>
            <person name="Swayne D.E."/>
        </authorList>
    </citation>
    <scope>NUCLEOTIDE SEQUENCE [LARGE SCALE GENOMIC DNA]</scope>
    <source>
        <strain evidence="9 10">CECT 7450</strain>
    </source>
</reference>
<dbReference type="InterPro" id="IPR027417">
    <property type="entry name" value="P-loop_NTPase"/>
</dbReference>
<sequence>MFQQASEFKDIEGIEDALGLKGPQSTWRFAGALMAWLNKISEEGISADDLSASKTPEMKASGEAYKTYQRLLSEYNYLDFSTIQVEMLRLLENPEVCALIQRRFDYLMIDEYQDTNTIQERIVLKLAEGHKNICVVGDDDQALYRFRGASIRNILEFPSRFADRACKQVRLTKNYRSEPPIIDFYNRWMDP</sequence>
<keyword evidence="1 7" id="KW-0547">Nucleotide-binding</keyword>
<keyword evidence="2 7" id="KW-0378">Hydrolase</keyword>
<dbReference type="Gene3D" id="3.40.50.300">
    <property type="entry name" value="P-loop containing nucleotide triphosphate hydrolases"/>
    <property type="match status" value="1"/>
</dbReference>
<evidence type="ECO:0000256" key="7">
    <source>
        <dbReference type="PROSITE-ProRule" id="PRU00560"/>
    </source>
</evidence>
<dbReference type="InterPro" id="IPR013986">
    <property type="entry name" value="DExx_box_DNA_helicase_dom_sf"/>
</dbReference>
<dbReference type="InterPro" id="IPR014016">
    <property type="entry name" value="UvrD-like_ATP-bd"/>
</dbReference>
<dbReference type="CDD" id="cd17932">
    <property type="entry name" value="DEXQc_UvrD"/>
    <property type="match status" value="1"/>
</dbReference>
<dbReference type="GO" id="GO:0000725">
    <property type="term" value="P:recombinational repair"/>
    <property type="evidence" value="ECO:0007669"/>
    <property type="project" value="TreeGrafter"/>
</dbReference>
<dbReference type="GO" id="GO:0043138">
    <property type="term" value="F:3'-5' DNA helicase activity"/>
    <property type="evidence" value="ECO:0007669"/>
    <property type="project" value="TreeGrafter"/>
</dbReference>
<keyword evidence="5" id="KW-0238">DNA-binding</keyword>
<dbReference type="GO" id="GO:0016787">
    <property type="term" value="F:hydrolase activity"/>
    <property type="evidence" value="ECO:0007669"/>
    <property type="project" value="UniProtKB-UniRule"/>
</dbReference>
<dbReference type="GO" id="GO:0033202">
    <property type="term" value="C:DNA helicase complex"/>
    <property type="evidence" value="ECO:0007669"/>
    <property type="project" value="TreeGrafter"/>
</dbReference>
<evidence type="ECO:0000256" key="5">
    <source>
        <dbReference type="ARBA" id="ARBA00023125"/>
    </source>
</evidence>
<organism evidence="9 10">
    <name type="scientific">Roseovarius albus</name>
    <dbReference type="NCBI Taxonomy" id="1247867"/>
    <lineage>
        <taxon>Bacteria</taxon>
        <taxon>Pseudomonadati</taxon>
        <taxon>Pseudomonadota</taxon>
        <taxon>Alphaproteobacteria</taxon>
        <taxon>Rhodobacterales</taxon>
        <taxon>Roseobacteraceae</taxon>
        <taxon>Roseovarius</taxon>
    </lineage>
</organism>
<comment type="caution">
    <text evidence="7">Lacks conserved residue(s) required for the propagation of feature annotation.</text>
</comment>
<dbReference type="AlphaFoldDB" id="A0A1X6Z2W1"/>
<dbReference type="Gene3D" id="1.10.10.160">
    <property type="match status" value="1"/>
</dbReference>
<keyword evidence="4 7" id="KW-0067">ATP-binding</keyword>
<dbReference type="PANTHER" id="PTHR11070:SF2">
    <property type="entry name" value="ATP-DEPENDENT DNA HELICASE SRS2"/>
    <property type="match status" value="1"/>
</dbReference>